<gene>
    <name evidence="1" type="ORF">DCAR_011905</name>
</gene>
<dbReference type="EMBL" id="LNRQ01000003">
    <property type="protein sequence ID" value="KZN03149.1"/>
    <property type="molecule type" value="Genomic_DNA"/>
</dbReference>
<sequence>MKLFAKIQYKAATSFTRNVHVKLSETPINYSSGFKQTKLVRQDLYLQGKHREESAAWLL</sequence>
<proteinExistence type="predicted"/>
<dbReference type="Gramene" id="KZN03149">
    <property type="protein sequence ID" value="KZN03149"/>
    <property type="gene ID" value="DCAR_011905"/>
</dbReference>
<dbReference type="AlphaFoldDB" id="A0A166C168"/>
<organism evidence="1">
    <name type="scientific">Daucus carota subsp. sativus</name>
    <name type="common">Carrot</name>
    <dbReference type="NCBI Taxonomy" id="79200"/>
    <lineage>
        <taxon>Eukaryota</taxon>
        <taxon>Viridiplantae</taxon>
        <taxon>Streptophyta</taxon>
        <taxon>Embryophyta</taxon>
        <taxon>Tracheophyta</taxon>
        <taxon>Spermatophyta</taxon>
        <taxon>Magnoliopsida</taxon>
        <taxon>eudicotyledons</taxon>
        <taxon>Gunneridae</taxon>
        <taxon>Pentapetalae</taxon>
        <taxon>asterids</taxon>
        <taxon>campanulids</taxon>
        <taxon>Apiales</taxon>
        <taxon>Apiaceae</taxon>
        <taxon>Apioideae</taxon>
        <taxon>Scandiceae</taxon>
        <taxon>Daucinae</taxon>
        <taxon>Daucus</taxon>
        <taxon>Daucus sect. Daucus</taxon>
    </lineage>
</organism>
<comment type="caution">
    <text evidence="1">The sequence shown here is derived from an EMBL/GenBank/DDBJ whole genome shotgun (WGS) entry which is preliminary data.</text>
</comment>
<reference evidence="1" key="1">
    <citation type="journal article" date="2016" name="Nat. Genet.">
        <title>A high-quality carrot genome assembly provides new insights into carotenoid accumulation and asterid genome evolution.</title>
        <authorList>
            <person name="Iorizzo M."/>
            <person name="Ellison S."/>
            <person name="Senalik D."/>
            <person name="Zeng P."/>
            <person name="Satapoomin P."/>
            <person name="Huang J."/>
            <person name="Bowman M."/>
            <person name="Iovene M."/>
            <person name="Sanseverino W."/>
            <person name="Cavagnaro P."/>
            <person name="Yildiz M."/>
            <person name="Macko-Podgorni A."/>
            <person name="Moranska E."/>
            <person name="Grzebelus E."/>
            <person name="Grzebelus D."/>
            <person name="Ashrafi H."/>
            <person name="Zheng Z."/>
            <person name="Cheng S."/>
            <person name="Spooner D."/>
            <person name="Van Deynze A."/>
            <person name="Simon P."/>
        </authorList>
    </citation>
    <scope>NUCLEOTIDE SEQUENCE [LARGE SCALE GENOMIC DNA]</scope>
    <source>
        <tissue evidence="1">Leaf</tissue>
    </source>
</reference>
<name>A0A166C168_DAUCS</name>
<protein>
    <submittedName>
        <fullName evidence="1">Uncharacterized protein</fullName>
    </submittedName>
</protein>
<accession>A0A166C168</accession>
<evidence type="ECO:0000313" key="1">
    <source>
        <dbReference type="EMBL" id="KZN03149.1"/>
    </source>
</evidence>